<name>K1KPX5_9BACL</name>
<dbReference type="AlphaFoldDB" id="K1KPX5"/>
<evidence type="ECO:0000313" key="2">
    <source>
        <dbReference type="Proteomes" id="UP000004738"/>
    </source>
</evidence>
<reference evidence="1 2" key="1">
    <citation type="journal article" date="2012" name="J. Bacteriol.">
        <title>Draft Genome Sequence of Bacillus isronensis Strain B3W22, Isolated from the Upper Atmosphere.</title>
        <authorList>
            <person name="Shivaji S."/>
            <person name="Ara S."/>
            <person name="Singh S.K."/>
            <person name="Bandi S."/>
            <person name="Singh A."/>
            <person name="Pinnaka A.K."/>
        </authorList>
    </citation>
    <scope>NUCLEOTIDE SEQUENCE [LARGE SCALE GENOMIC DNA]</scope>
    <source>
        <strain evidence="1 2">B3W22</strain>
    </source>
</reference>
<accession>K1KPX5</accession>
<proteinExistence type="predicted"/>
<dbReference type="PATRIC" id="fig|1224748.3.peg.2629"/>
<organism evidence="1 2">
    <name type="scientific">Solibacillus isronensis B3W22</name>
    <dbReference type="NCBI Taxonomy" id="1224748"/>
    <lineage>
        <taxon>Bacteria</taxon>
        <taxon>Bacillati</taxon>
        <taxon>Bacillota</taxon>
        <taxon>Bacilli</taxon>
        <taxon>Bacillales</taxon>
        <taxon>Caryophanaceae</taxon>
        <taxon>Solibacillus</taxon>
    </lineage>
</organism>
<comment type="caution">
    <text evidence="1">The sequence shown here is derived from an EMBL/GenBank/DDBJ whole genome shotgun (WGS) entry which is preliminary data.</text>
</comment>
<protein>
    <submittedName>
        <fullName evidence="1">Uncharacterized protein</fullName>
    </submittedName>
</protein>
<evidence type="ECO:0000313" key="1">
    <source>
        <dbReference type="EMBL" id="EKB44561.1"/>
    </source>
</evidence>
<dbReference type="EMBL" id="AMCK01000014">
    <property type="protein sequence ID" value="EKB44561.1"/>
    <property type="molecule type" value="Genomic_DNA"/>
</dbReference>
<dbReference type="Proteomes" id="UP000004738">
    <property type="component" value="Unassembled WGS sequence"/>
</dbReference>
<sequence length="56" mass="6046">MPEELLSLDNGGGTISLDENGMFSLLKGCSNLVKGSEVEAIIKWDNKTDIIPLILI</sequence>
<gene>
    <name evidence="1" type="ORF">B857_02663</name>
</gene>
<keyword evidence="2" id="KW-1185">Reference proteome</keyword>